<evidence type="ECO:0000259" key="6">
    <source>
        <dbReference type="Pfam" id="PF07993"/>
    </source>
</evidence>
<dbReference type="EC" id="1.2.1.84" evidence="4"/>
<evidence type="ECO:0000256" key="3">
    <source>
        <dbReference type="ARBA" id="ARBA00023098"/>
    </source>
</evidence>
<feature type="transmembrane region" description="Helical" evidence="4">
    <location>
        <begin position="242"/>
        <end position="263"/>
    </location>
</feature>
<comment type="function">
    <text evidence="4">Catalyzes the reduction of fatty acyl-CoA to fatty alcohols.</text>
</comment>
<keyword evidence="2 4" id="KW-0444">Lipid biosynthesis</keyword>
<dbReference type="Proteomes" id="UP001652661">
    <property type="component" value="Chromosome 3R"/>
</dbReference>
<keyword evidence="4" id="KW-0560">Oxidoreductase</keyword>
<keyword evidence="7" id="KW-1185">Reference proteome</keyword>
<gene>
    <name evidence="8" type="primary">LOC108084903</name>
    <name evidence="9" type="synonym">LOC138928742</name>
</gene>
<keyword evidence="4" id="KW-1133">Transmembrane helix</keyword>
<dbReference type="CDD" id="cd09071">
    <property type="entry name" value="FAR_C"/>
    <property type="match status" value="1"/>
</dbReference>
<dbReference type="RefSeq" id="XP_070142374.1">
    <property type="nucleotide sequence ID" value="XM_070286273.1"/>
</dbReference>
<dbReference type="GO" id="GO:0005777">
    <property type="term" value="C:peroxisome"/>
    <property type="evidence" value="ECO:0007669"/>
    <property type="project" value="TreeGrafter"/>
</dbReference>
<dbReference type="GO" id="GO:0102965">
    <property type="term" value="F:alcohol-forming long-chain fatty acyl-CoA reductase activity"/>
    <property type="evidence" value="ECO:0007669"/>
    <property type="project" value="UniProtKB-EC"/>
</dbReference>
<evidence type="ECO:0000256" key="4">
    <source>
        <dbReference type="RuleBase" id="RU363097"/>
    </source>
</evidence>
<protein>
    <recommendedName>
        <fullName evidence="4">Fatty acyl-CoA reductase</fullName>
        <ecNumber evidence="4">1.2.1.84</ecNumber>
    </recommendedName>
</protein>
<dbReference type="InterPro" id="IPR033640">
    <property type="entry name" value="FAR_C"/>
</dbReference>
<dbReference type="GeneID" id="108084903"/>
<feature type="transmembrane region" description="Helical" evidence="4">
    <location>
        <begin position="341"/>
        <end position="364"/>
    </location>
</feature>
<dbReference type="CDD" id="cd05236">
    <property type="entry name" value="FAR-N_SDR_e"/>
    <property type="match status" value="1"/>
</dbReference>
<reference evidence="8" key="1">
    <citation type="submission" date="2025-04" db="UniProtKB">
        <authorList>
            <consortium name="RefSeq"/>
        </authorList>
    </citation>
    <scope>IDENTIFICATION</scope>
    <source>
        <strain evidence="9">14028-0561.14</strain>
        <tissue evidence="9">Whole fly</tissue>
    </source>
</reference>
<dbReference type="InterPro" id="IPR026055">
    <property type="entry name" value="FAR"/>
</dbReference>
<comment type="catalytic activity">
    <reaction evidence="4">
        <text>a long-chain fatty acyl-CoA + 2 NADPH + 2 H(+) = a long-chain primary fatty alcohol + 2 NADP(+) + CoA</text>
        <dbReference type="Rhea" id="RHEA:52716"/>
        <dbReference type="ChEBI" id="CHEBI:15378"/>
        <dbReference type="ChEBI" id="CHEBI:57287"/>
        <dbReference type="ChEBI" id="CHEBI:57783"/>
        <dbReference type="ChEBI" id="CHEBI:58349"/>
        <dbReference type="ChEBI" id="CHEBI:77396"/>
        <dbReference type="ChEBI" id="CHEBI:83139"/>
        <dbReference type="EC" id="1.2.1.84"/>
    </reaction>
</comment>
<dbReference type="Gene3D" id="3.40.50.720">
    <property type="entry name" value="NAD(P)-binding Rossmann-like Domain"/>
    <property type="match status" value="1"/>
</dbReference>
<evidence type="ECO:0000259" key="5">
    <source>
        <dbReference type="Pfam" id="PF03015"/>
    </source>
</evidence>
<dbReference type="Pfam" id="PF07993">
    <property type="entry name" value="NAD_binding_4"/>
    <property type="match status" value="1"/>
</dbReference>
<dbReference type="SUPFAM" id="SSF51735">
    <property type="entry name" value="NAD(P)-binding Rossmann-fold domains"/>
    <property type="match status" value="1"/>
</dbReference>
<dbReference type="PANTHER" id="PTHR11011">
    <property type="entry name" value="MALE STERILITY PROTEIN 2-RELATED"/>
    <property type="match status" value="1"/>
</dbReference>
<dbReference type="Pfam" id="PF03015">
    <property type="entry name" value="Sterile"/>
    <property type="match status" value="1"/>
</dbReference>
<dbReference type="GO" id="GO:0035336">
    <property type="term" value="P:long-chain fatty-acyl-CoA metabolic process"/>
    <property type="evidence" value="ECO:0007669"/>
    <property type="project" value="TreeGrafter"/>
</dbReference>
<dbReference type="GO" id="GO:0080019">
    <property type="term" value="F:alcohol-forming very long-chain fatty acyl-CoA reductase activity"/>
    <property type="evidence" value="ECO:0007669"/>
    <property type="project" value="InterPro"/>
</dbReference>
<dbReference type="AlphaFoldDB" id="A0A6P4J5T7"/>
<evidence type="ECO:0000256" key="2">
    <source>
        <dbReference type="ARBA" id="ARBA00022516"/>
    </source>
</evidence>
<evidence type="ECO:0000313" key="9">
    <source>
        <dbReference type="RefSeq" id="XP_070142374.1"/>
    </source>
</evidence>
<dbReference type="InterPro" id="IPR013120">
    <property type="entry name" value="FAR_NAD-bd"/>
</dbReference>
<feature type="domain" description="Thioester reductase (TE)" evidence="6">
    <location>
        <begin position="16"/>
        <end position="286"/>
    </location>
</feature>
<keyword evidence="4" id="KW-0521">NADP</keyword>
<proteinExistence type="inferred from homology"/>
<comment type="similarity">
    <text evidence="1 4">Belongs to the fatty acyl-CoA reductase family.</text>
</comment>
<name>A0A6P4J5T7_DROKI</name>
<keyword evidence="4" id="KW-0472">Membrane</keyword>
<evidence type="ECO:0000256" key="1">
    <source>
        <dbReference type="ARBA" id="ARBA00005928"/>
    </source>
</evidence>
<organism evidence="7 8">
    <name type="scientific">Drosophila kikkawai</name>
    <name type="common">Fruit fly</name>
    <dbReference type="NCBI Taxonomy" id="30033"/>
    <lineage>
        <taxon>Eukaryota</taxon>
        <taxon>Metazoa</taxon>
        <taxon>Ecdysozoa</taxon>
        <taxon>Arthropoda</taxon>
        <taxon>Hexapoda</taxon>
        <taxon>Insecta</taxon>
        <taxon>Pterygota</taxon>
        <taxon>Neoptera</taxon>
        <taxon>Endopterygota</taxon>
        <taxon>Diptera</taxon>
        <taxon>Brachycera</taxon>
        <taxon>Muscomorpha</taxon>
        <taxon>Ephydroidea</taxon>
        <taxon>Drosophilidae</taxon>
        <taxon>Drosophila</taxon>
        <taxon>Sophophora</taxon>
    </lineage>
</organism>
<accession>A0A6P4J5T7</accession>
<dbReference type="PANTHER" id="PTHR11011:SF60">
    <property type="entry name" value="FATTY ACYL-COA REDUCTASE-RELATED"/>
    <property type="match status" value="1"/>
</dbReference>
<dbReference type="InterPro" id="IPR036291">
    <property type="entry name" value="NAD(P)-bd_dom_sf"/>
</dbReference>
<evidence type="ECO:0000313" key="8">
    <source>
        <dbReference type="RefSeq" id="XP_017036787.1"/>
    </source>
</evidence>
<keyword evidence="4" id="KW-0812">Transmembrane</keyword>
<evidence type="ECO:0000313" key="7">
    <source>
        <dbReference type="Proteomes" id="UP001652661"/>
    </source>
</evidence>
<dbReference type="RefSeq" id="XP_017036787.1">
    <property type="nucleotide sequence ID" value="XM_017181298.1"/>
</dbReference>
<keyword evidence="3 4" id="KW-0443">Lipid metabolism</keyword>
<feature type="domain" description="Fatty acyl-CoA reductase C-terminal" evidence="5">
    <location>
        <begin position="361"/>
        <end position="453"/>
    </location>
</feature>
<sequence length="501" mass="57124">MPSEIQEFFKKKTIFLTGGTGFLGRVIIEKLLRTTELERIYALFRAKRGLSITERLLSWRKDPVFAELLRMKPEALEKVTPIAGDCLQQDLVISKSDQRLLISQVQVVIHSAAVIRPDEALHMALATNVRATRRMLELAKQMIHLVSFVHVSSAYSQLLKCPVEERFYPEHLSCSSDRILAVADLLGDELLDKLTTVLVGSFSNTCLYTKALAEDVIQREADGLPLCVLRSGFIMSTYKEPLIGWTGHVSGLLGLLVPILGGVMRVTQADRRAHFAAVPADFSASMVLGCAWKTAKNLREQGKSPTIYTLAPSQENPLSFGTLMDCSLSQRDRIPPTKMMWYPFLLCFSSGFFYQLATFFLHILPGYCLDTLLRLQWRESVLLNLYERIHKNISELAPFCNYSWNFRMDNTRDLIDAMCEQDRQLYDFDMGELDWQDYFRCVIEGMRLYVAKDLPTAESYGKGLRLKKRLKIQHYVCCALLVSAIGYVLWQLAEMVIESYF</sequence>
<dbReference type="OrthoDB" id="429813at2759"/>